<dbReference type="GO" id="GO:0048188">
    <property type="term" value="C:Set1C/COMPASS complex"/>
    <property type="evidence" value="ECO:0007669"/>
    <property type="project" value="InterPro"/>
</dbReference>
<dbReference type="PANTHER" id="PTHR46174:SF1">
    <property type="entry name" value="CXXC-TYPE ZINC FINGER PROTEIN 1"/>
    <property type="match status" value="1"/>
</dbReference>
<dbReference type="PROSITE" id="PS01359">
    <property type="entry name" value="ZF_PHD_1"/>
    <property type="match status" value="1"/>
</dbReference>
<dbReference type="InterPro" id="IPR037869">
    <property type="entry name" value="Spp1/CFP1"/>
</dbReference>
<dbReference type="EMBL" id="SELW01000220">
    <property type="protein sequence ID" value="TID29998.1"/>
    <property type="molecule type" value="Genomic_DNA"/>
</dbReference>
<dbReference type="OrthoDB" id="436852at2759"/>
<name>A0A4T0X3Q9_9ASCO</name>
<accession>A0A4T0X3Q9</accession>
<dbReference type="PROSITE" id="PS50016">
    <property type="entry name" value="ZF_PHD_2"/>
    <property type="match status" value="1"/>
</dbReference>
<dbReference type="InterPro" id="IPR019787">
    <property type="entry name" value="Znf_PHD-finger"/>
</dbReference>
<evidence type="ECO:0000256" key="2">
    <source>
        <dbReference type="ARBA" id="ARBA00022723"/>
    </source>
</evidence>
<dbReference type="STRING" id="52247.A0A4T0X3Q9"/>
<keyword evidence="2" id="KW-0479">Metal-binding</keyword>
<evidence type="ECO:0000256" key="7">
    <source>
        <dbReference type="SAM" id="MobiDB-lite"/>
    </source>
</evidence>
<dbReference type="InterPro" id="IPR011011">
    <property type="entry name" value="Znf_FYVE_PHD"/>
</dbReference>
<dbReference type="InterPro" id="IPR019786">
    <property type="entry name" value="Zinc_finger_PHD-type_CS"/>
</dbReference>
<comment type="subcellular location">
    <subcellularLocation>
        <location evidence="1">Nucleus</location>
    </subcellularLocation>
</comment>
<protein>
    <recommendedName>
        <fullName evidence="8">PHD-type domain-containing protein</fullName>
    </recommendedName>
</protein>
<feature type="domain" description="PHD-type" evidence="8">
    <location>
        <begin position="28"/>
        <end position="78"/>
    </location>
</feature>
<dbReference type="Pfam" id="PF00628">
    <property type="entry name" value="PHD"/>
    <property type="match status" value="1"/>
</dbReference>
<feature type="region of interest" description="Disordered" evidence="7">
    <location>
        <begin position="217"/>
        <end position="243"/>
    </location>
</feature>
<dbReference type="GO" id="GO:0045893">
    <property type="term" value="P:positive regulation of DNA-templated transcription"/>
    <property type="evidence" value="ECO:0007669"/>
    <property type="project" value="TreeGrafter"/>
</dbReference>
<keyword evidence="4" id="KW-0862">Zinc</keyword>
<gene>
    <name evidence="9" type="ORF">CANINC_001510</name>
</gene>
<dbReference type="AlphaFoldDB" id="A0A4T0X3Q9"/>
<reference evidence="9 10" key="1">
    <citation type="journal article" date="2019" name="Front. Genet.">
        <title>Whole-Genome Sequencing of the Opportunistic Yeast Pathogen Candida inconspicua Uncovers Its Hybrid Origin.</title>
        <authorList>
            <person name="Mixao V."/>
            <person name="Hansen A.P."/>
            <person name="Saus E."/>
            <person name="Boekhout T."/>
            <person name="Lass-Florl C."/>
            <person name="Gabaldon T."/>
        </authorList>
    </citation>
    <scope>NUCLEOTIDE SEQUENCE [LARGE SCALE GENOMIC DNA]</scope>
    <source>
        <strain evidence="9 10">CBS 180</strain>
    </source>
</reference>
<evidence type="ECO:0000256" key="6">
    <source>
        <dbReference type="PROSITE-ProRule" id="PRU00146"/>
    </source>
</evidence>
<evidence type="ECO:0000313" key="10">
    <source>
        <dbReference type="Proteomes" id="UP000307173"/>
    </source>
</evidence>
<proteinExistence type="predicted"/>
<keyword evidence="3 6" id="KW-0863">Zinc-finger</keyword>
<evidence type="ECO:0000313" key="9">
    <source>
        <dbReference type="EMBL" id="TID29998.1"/>
    </source>
</evidence>
<organism evidence="9 10">
    <name type="scientific">Pichia inconspicua</name>
    <dbReference type="NCBI Taxonomy" id="52247"/>
    <lineage>
        <taxon>Eukaryota</taxon>
        <taxon>Fungi</taxon>
        <taxon>Dikarya</taxon>
        <taxon>Ascomycota</taxon>
        <taxon>Saccharomycotina</taxon>
        <taxon>Pichiomycetes</taxon>
        <taxon>Pichiales</taxon>
        <taxon>Pichiaceae</taxon>
        <taxon>Pichia</taxon>
    </lineage>
</organism>
<evidence type="ECO:0000256" key="3">
    <source>
        <dbReference type="ARBA" id="ARBA00022771"/>
    </source>
</evidence>
<evidence type="ECO:0000256" key="4">
    <source>
        <dbReference type="ARBA" id="ARBA00022833"/>
    </source>
</evidence>
<keyword evidence="5" id="KW-0539">Nucleus</keyword>
<comment type="caution">
    <text evidence="9">The sequence shown here is derived from an EMBL/GenBank/DDBJ whole genome shotgun (WGS) entry which is preliminary data.</text>
</comment>
<dbReference type="InterPro" id="IPR013083">
    <property type="entry name" value="Znf_RING/FYVE/PHD"/>
</dbReference>
<evidence type="ECO:0000259" key="8">
    <source>
        <dbReference type="PROSITE" id="PS50016"/>
    </source>
</evidence>
<dbReference type="SUPFAM" id="SSF57903">
    <property type="entry name" value="FYVE/PHD zinc finger"/>
    <property type="match status" value="1"/>
</dbReference>
<dbReference type="Gene3D" id="3.30.40.10">
    <property type="entry name" value="Zinc/RING finger domain, C3HC4 (zinc finger)"/>
    <property type="match status" value="1"/>
</dbReference>
<sequence length="379" mass="44674">MDRKSLLQLEQEYSKFKNASKYNLDSEEVFCICRKPDNGELMVACDGCDEWFHFKCMGIDTKYKELVNNYYCKFCDTLLNKGKSVWKRKCRLRTCFKPIQPQSQFCSTEHGIEFWTFHIEQYASKGTDIGEIGKLDLINVIQSVQNRSQLMELGSSFPTFDKGELSVTSDQREKILKNEALIKEDEESLKILHLKVQYLQRLKMLISQVNEYLSTSLDPNYKDNQSEATAESDKNKKKPKRNQKTKKFKVDICGFNSNILLQNKEWLDFTDNSIFKKLSEFETLDDTEKHLITEIYQNYINEDNNIECMDTENDSVLSQICLKEKRKCQQHNGWFNIIFNDLDVDIVEKNNEINTRKKLIQDINRSVEIQNWKIYCNDL</sequence>
<keyword evidence="10" id="KW-1185">Reference proteome</keyword>
<dbReference type="SMART" id="SM00249">
    <property type="entry name" value="PHD"/>
    <property type="match status" value="1"/>
</dbReference>
<dbReference type="GO" id="GO:0008270">
    <property type="term" value="F:zinc ion binding"/>
    <property type="evidence" value="ECO:0007669"/>
    <property type="project" value="UniProtKB-KW"/>
</dbReference>
<dbReference type="PANTHER" id="PTHR46174">
    <property type="entry name" value="CXXC-TYPE ZINC FINGER PROTEIN 1"/>
    <property type="match status" value="1"/>
</dbReference>
<dbReference type="Proteomes" id="UP000307173">
    <property type="component" value="Unassembled WGS sequence"/>
</dbReference>
<dbReference type="InterPro" id="IPR001965">
    <property type="entry name" value="Znf_PHD"/>
</dbReference>
<evidence type="ECO:0000256" key="5">
    <source>
        <dbReference type="ARBA" id="ARBA00023242"/>
    </source>
</evidence>
<evidence type="ECO:0000256" key="1">
    <source>
        <dbReference type="ARBA" id="ARBA00004123"/>
    </source>
</evidence>